<name>A0A286IAP3_9HYPH</name>
<proteinExistence type="predicted"/>
<protein>
    <submittedName>
        <fullName evidence="1">Uncharacterized protein</fullName>
    </submittedName>
</protein>
<gene>
    <name evidence="1" type="ORF">SAMN05877838_2051</name>
</gene>
<dbReference type="AlphaFoldDB" id="A0A286IAP3"/>
<evidence type="ECO:0000313" key="1">
    <source>
        <dbReference type="EMBL" id="SOE17160.1"/>
    </source>
</evidence>
<accession>A0A286IAP3</accession>
<dbReference type="OrthoDB" id="7787231at2"/>
<dbReference type="EMBL" id="OCPC01000002">
    <property type="protein sequence ID" value="SOE17160.1"/>
    <property type="molecule type" value="Genomic_DNA"/>
</dbReference>
<dbReference type="RefSeq" id="WP_097107460.1">
    <property type="nucleotide sequence ID" value="NZ_OCPC01000002.1"/>
</dbReference>
<dbReference type="Proteomes" id="UP000219465">
    <property type="component" value="Unassembled WGS sequence"/>
</dbReference>
<keyword evidence="2" id="KW-1185">Reference proteome</keyword>
<evidence type="ECO:0000313" key="2">
    <source>
        <dbReference type="Proteomes" id="UP000219465"/>
    </source>
</evidence>
<reference evidence="2" key="1">
    <citation type="submission" date="2017-08" db="EMBL/GenBank/DDBJ databases">
        <authorList>
            <person name="Varghese N."/>
            <person name="Submissions S."/>
        </authorList>
    </citation>
    <scope>NUCLEOTIDE SEQUENCE [LARGE SCALE GENOMIC DNA]</scope>
    <source>
        <strain evidence="2">KCTC 23107</strain>
    </source>
</reference>
<organism evidence="1 2">
    <name type="scientific">Hoeflea halophila</name>
    <dbReference type="NCBI Taxonomy" id="714899"/>
    <lineage>
        <taxon>Bacteria</taxon>
        <taxon>Pseudomonadati</taxon>
        <taxon>Pseudomonadota</taxon>
        <taxon>Alphaproteobacteria</taxon>
        <taxon>Hyphomicrobiales</taxon>
        <taxon>Rhizobiaceae</taxon>
        <taxon>Hoeflea</taxon>
    </lineage>
</organism>
<sequence length="556" mass="61479">MSYEVRAAIRSMLLPVVSAREIEFLAEVSRSLDAIGVADGKANWINLQLRQWKRSGSPTPVFNNFVRNLLFDPTRDPVTYMFDSVVGPNGSAYSDAARLASVNFFDLQSTLINNHLLPHDAARQILSHVGMIARLAVEEKMTASEISRLITVRDNRFSLNWRAVHAILTKIGTAPVLDLPTASGIYAEDTEAEPELLGDLSIVGSIDRVAEIADSLGCKGEFTVWLNDLFVNDIHAPYLLLLHYQLIIQAKFDHAVTYAYEFKPRGQIADWLTEQYIAAGIPVARNAFLNNAKATLRFDSVWVTGRTDHLRSATALANILETIENLGSLVKDELAAQIRGLLHRYIRVESERNDGVLPLLIPALSHAQAVSLLTAIGAGNSSTTGILEQRLVDCFGLKLHPTAAHWSAKGIGDSVFAANTFRKKLGDIEFELPVRPHPQIIAYESHGGRLSRPYVMDHLDSFAYVLAAREEELQTIAPLADWSFTVVFVAHAFEGNLPAVVVVKGCNVNLRYETFADVANQLSDAQDLVIINSYLISPLNSGFVHPNVRRQAHRFI</sequence>